<dbReference type="RefSeq" id="WP_187670884.1">
    <property type="nucleotide sequence ID" value="NZ_CAJFCI010000037.1"/>
</dbReference>
<keyword evidence="3" id="KW-1185">Reference proteome</keyword>
<feature type="region of interest" description="Disordered" evidence="1">
    <location>
        <begin position="1"/>
        <end position="57"/>
    </location>
</feature>
<name>A0A7U7EM41_9GAMM</name>
<proteinExistence type="predicted"/>
<gene>
    <name evidence="2" type="ORF">PSEWESI4_01816</name>
</gene>
<dbReference type="EMBL" id="CAJFCI010000037">
    <property type="protein sequence ID" value="CAD5107543.1"/>
    <property type="molecule type" value="Genomic_DNA"/>
</dbReference>
<organism evidence="2 3">
    <name type="scientific">Zestomonas carbonaria</name>
    <dbReference type="NCBI Taxonomy" id="2762745"/>
    <lineage>
        <taxon>Bacteria</taxon>
        <taxon>Pseudomonadati</taxon>
        <taxon>Pseudomonadota</taxon>
        <taxon>Gammaproteobacteria</taxon>
        <taxon>Pseudomonadales</taxon>
        <taxon>Pseudomonadaceae</taxon>
        <taxon>Zestomonas</taxon>
    </lineage>
</organism>
<protein>
    <submittedName>
        <fullName evidence="2">Uncharacterized protein</fullName>
    </submittedName>
</protein>
<reference evidence="2 3" key="1">
    <citation type="submission" date="2020-08" db="EMBL/GenBank/DDBJ databases">
        <authorList>
            <person name="Criscuolo A."/>
        </authorList>
    </citation>
    <scope>NUCLEOTIDE SEQUENCE [LARGE SCALE GENOMIC DNA]</scope>
    <source>
        <strain evidence="2">CIP111764</strain>
    </source>
</reference>
<sequence length="102" mass="10877">MRIDGFSSSSYSLDRSARTGTAVTPYGEVKKGVEARPETPKPAQPARVEASSEDRLPITAQSLTYQRPLNAYAAQALASYGSTASYSTDVDALEVLGLDLYA</sequence>
<evidence type="ECO:0000313" key="2">
    <source>
        <dbReference type="EMBL" id="CAD5107543.1"/>
    </source>
</evidence>
<comment type="caution">
    <text evidence="2">The sequence shown here is derived from an EMBL/GenBank/DDBJ whole genome shotgun (WGS) entry which is preliminary data.</text>
</comment>
<feature type="compositionally biased region" description="Basic and acidic residues" evidence="1">
    <location>
        <begin position="28"/>
        <end position="39"/>
    </location>
</feature>
<evidence type="ECO:0000313" key="3">
    <source>
        <dbReference type="Proteomes" id="UP000583387"/>
    </source>
</evidence>
<dbReference type="AlphaFoldDB" id="A0A7U7EM41"/>
<dbReference type="Proteomes" id="UP000583387">
    <property type="component" value="Unassembled WGS sequence"/>
</dbReference>
<accession>A0A7U7EM41</accession>
<evidence type="ECO:0000256" key="1">
    <source>
        <dbReference type="SAM" id="MobiDB-lite"/>
    </source>
</evidence>